<evidence type="ECO:0008006" key="4">
    <source>
        <dbReference type="Google" id="ProtNLM"/>
    </source>
</evidence>
<evidence type="ECO:0000256" key="1">
    <source>
        <dbReference type="SAM" id="MobiDB-lite"/>
    </source>
</evidence>
<name>A0A173GCM2_9CAUD</name>
<organism evidence="2 3">
    <name type="scientific">Pseudomonas phage VSW-3</name>
    <dbReference type="NCBI Taxonomy" id="1852562"/>
    <lineage>
        <taxon>Viruses</taxon>
        <taxon>Duplodnaviria</taxon>
        <taxon>Heunggongvirae</taxon>
        <taxon>Uroviricota</taxon>
        <taxon>Caudoviricetes</taxon>
        <taxon>Autographivirales</taxon>
        <taxon>Autonotataviridae</taxon>
        <taxon>Napahaivirus</taxon>
        <taxon>Napahaivirus VSW3</taxon>
    </lineage>
</organism>
<dbReference type="OrthoDB" id="9425at10239"/>
<accession>A0A173GCM2</accession>
<proteinExistence type="predicted"/>
<reference evidence="2 3" key="1">
    <citation type="submission" date="2016-04" db="EMBL/GenBank/DDBJ databases">
        <title>Complete genome of Pseudomonas fluorescens phage VSW-3.</title>
        <authorList>
            <person name="Zhang C.-J."/>
            <person name="Wei Y.-L."/>
            <person name="Ji X.-L."/>
        </authorList>
    </citation>
    <scope>NUCLEOTIDE SEQUENCE [LARGE SCALE GENOMIC DNA]</scope>
</reference>
<protein>
    <recommendedName>
        <fullName evidence="4">Internal virion protein</fullName>
    </recommendedName>
</protein>
<feature type="region of interest" description="Disordered" evidence="1">
    <location>
        <begin position="373"/>
        <end position="400"/>
    </location>
</feature>
<sequence length="759" mass="82317">MAQSPFASGSYSLGGSGGAAQQSNVGVQLGQSGMSGGQVFRADAQQRVEIDTSTSDLLMQLGSKIIEPQIQKIQTEKFLEGAQRVAQGDALKDIVDEQPWFTQIFGPSSSTQGARAVAQMKGVDDYLTSVANEMPELRKLSSEEFGKQITNKMGDFLTGDSVADAAIQMKMVESTGSLFKAHTKANYKYTQDTMQQNISGYMRSGGAKLQALSANLLDGTMSKSDYEAAQAEYVGNLLPLEGQSPESYWAAIEESTIDALANSNHHAANAIFDSGVFNSAPAEMRKKMLDARHKYEAQTQEVAGFDVYGPRIGQLKGMAAAGQLTGNQILSEVDKINADYSARYGINRPLFKRKEFESILSGNISSIYNRAEQDRRDLAREGRADARADAKERAKAETDLRKSQQLTGLIQMGAGNMAGLAGYSADEINNAVFTGAQVIAAKGGNVGEYLVNQYNNGGEHVNPLYKNKLQAGMRAAKQEGHSGKAFETSYGMYKQLSQTSGGKGAAMAYLGDDAVRMMKYDQFVQNKLAPEVAYQLSFGEALDNSRKSSDKDIQKQLVKTVENAEPGMFGKLFGDSMSLTEQSKRVLTTAVGQNYDKLATNAALDDDQAMKIALNVAKGELDVVGPYVYQKGTDRKPVYQMIGADEKTAGRVFAQFINNRAKENGMTNTLPGEESDGLVGGIYKFGQESKQIGTIPAVGRWGDRVFGSEPNVMVMRLPDQEGVGMFGITVVDIDGTTRSFPVTTNEVRDFYEKSKKFKK</sequence>
<evidence type="ECO:0000313" key="2">
    <source>
        <dbReference type="EMBL" id="ANH51101.1"/>
    </source>
</evidence>
<dbReference type="EMBL" id="KX066068">
    <property type="protein sequence ID" value="ANH51101.1"/>
    <property type="molecule type" value="Genomic_DNA"/>
</dbReference>
<dbReference type="Proteomes" id="UP000222360">
    <property type="component" value="Segment"/>
</dbReference>
<evidence type="ECO:0000313" key="3">
    <source>
        <dbReference type="Proteomes" id="UP000222360"/>
    </source>
</evidence>
<keyword evidence="3" id="KW-1185">Reference proteome</keyword>
<gene>
    <name evidence="2" type="ORF">VSW3_25</name>
</gene>